<name>A0A381X2S5_9ZZZZ</name>
<keyword evidence="2" id="KW-0479">Metal-binding</keyword>
<dbReference type="GO" id="GO:0046872">
    <property type="term" value="F:metal ion binding"/>
    <property type="evidence" value="ECO:0007669"/>
    <property type="project" value="UniProtKB-KW"/>
</dbReference>
<dbReference type="GO" id="GO:0003824">
    <property type="term" value="F:catalytic activity"/>
    <property type="evidence" value="ECO:0007669"/>
    <property type="project" value="InterPro"/>
</dbReference>
<dbReference type="GO" id="GO:0051536">
    <property type="term" value="F:iron-sulfur cluster binding"/>
    <property type="evidence" value="ECO:0007669"/>
    <property type="project" value="UniProtKB-KW"/>
</dbReference>
<evidence type="ECO:0000256" key="1">
    <source>
        <dbReference type="ARBA" id="ARBA00022691"/>
    </source>
</evidence>
<keyword evidence="4" id="KW-0411">Iron-sulfur</keyword>
<sequence length="525" mass="61873">MFFQLYDIPIAHKWLEHFIELTSGAHDYKDRAFKTSSPDRNKNLKKLETIIKKINEYYDEQIPKIKTFIDSRGNTRLDNNFLNVLHECYERYGERLEEKLEEDWWGDAYLRIPENSPLAKIWPGITFNEELNSAFLTLNSLIHTHEVTPVEEGYNTRGNMTISFNPRTDFILESEDFYSMSPFLKFGDFCLGYNTLGKNLHHIVIDGDQDAIDRNAIAPQTTWSNEVHVRLSPDNDNPKDIYYYSTKWHDLQVNEKLGFKFGNFIENREGYIKIGELIWEQCEEFYLPSIGIINDNFKQFNTIYSMAVVPRDVYHKRAPFTTPIHRKPIWKKPKPVVGKKIEKIFNPKTSIITWIINDVCTYSCRYCPPILQNGKNHKYNWHHILPFLKHLFNFYSIENDNRKIIFSLSGGEPTLSPFFSQLVKEVHNNSHHINLSTNLTRSEQFIERTFKYVTQVCASFHPAMVFPNNTEDEYIRKLNISLGLVPTTARIMLDPLYWDQTMDFLERIKEETKANIDAVIIDEQY</sequence>
<dbReference type="EMBL" id="UINC01013704">
    <property type="protein sequence ID" value="SVA59025.1"/>
    <property type="molecule type" value="Genomic_DNA"/>
</dbReference>
<gene>
    <name evidence="5" type="ORF">METZ01_LOCUS111879</name>
</gene>
<dbReference type="SUPFAM" id="SSF102114">
    <property type="entry name" value="Radical SAM enzymes"/>
    <property type="match status" value="1"/>
</dbReference>
<dbReference type="InterPro" id="IPR013785">
    <property type="entry name" value="Aldolase_TIM"/>
</dbReference>
<dbReference type="AlphaFoldDB" id="A0A381X2S5"/>
<dbReference type="Gene3D" id="3.20.20.70">
    <property type="entry name" value="Aldolase class I"/>
    <property type="match status" value="1"/>
</dbReference>
<evidence type="ECO:0000256" key="2">
    <source>
        <dbReference type="ARBA" id="ARBA00022723"/>
    </source>
</evidence>
<dbReference type="InterPro" id="IPR007197">
    <property type="entry name" value="rSAM"/>
</dbReference>
<reference evidence="5" key="1">
    <citation type="submission" date="2018-05" db="EMBL/GenBank/DDBJ databases">
        <authorList>
            <person name="Lanie J.A."/>
            <person name="Ng W.-L."/>
            <person name="Kazmierczak K.M."/>
            <person name="Andrzejewski T.M."/>
            <person name="Davidsen T.M."/>
            <person name="Wayne K.J."/>
            <person name="Tettelin H."/>
            <person name="Glass J.I."/>
            <person name="Rusch D."/>
            <person name="Podicherti R."/>
            <person name="Tsui H.-C.T."/>
            <person name="Winkler M.E."/>
        </authorList>
    </citation>
    <scope>NUCLEOTIDE SEQUENCE</scope>
</reference>
<evidence type="ECO:0000256" key="3">
    <source>
        <dbReference type="ARBA" id="ARBA00023004"/>
    </source>
</evidence>
<dbReference type="SFLD" id="SFLDS00029">
    <property type="entry name" value="Radical_SAM"/>
    <property type="match status" value="1"/>
</dbReference>
<evidence type="ECO:0008006" key="6">
    <source>
        <dbReference type="Google" id="ProtNLM"/>
    </source>
</evidence>
<protein>
    <recommendedName>
        <fullName evidence="6">Radical SAM core domain-containing protein</fullName>
    </recommendedName>
</protein>
<proteinExistence type="predicted"/>
<organism evidence="5">
    <name type="scientific">marine metagenome</name>
    <dbReference type="NCBI Taxonomy" id="408172"/>
    <lineage>
        <taxon>unclassified sequences</taxon>
        <taxon>metagenomes</taxon>
        <taxon>ecological metagenomes</taxon>
    </lineage>
</organism>
<dbReference type="InterPro" id="IPR058240">
    <property type="entry name" value="rSAM_sf"/>
</dbReference>
<accession>A0A381X2S5</accession>
<evidence type="ECO:0000313" key="5">
    <source>
        <dbReference type="EMBL" id="SVA59025.1"/>
    </source>
</evidence>
<evidence type="ECO:0000256" key="4">
    <source>
        <dbReference type="ARBA" id="ARBA00023014"/>
    </source>
</evidence>
<keyword evidence="1" id="KW-0949">S-adenosyl-L-methionine</keyword>
<keyword evidence="3" id="KW-0408">Iron</keyword>
<feature type="non-terminal residue" evidence="5">
    <location>
        <position position="525"/>
    </location>
</feature>